<keyword evidence="1" id="KW-0812">Transmembrane</keyword>
<evidence type="ECO:0000256" key="1">
    <source>
        <dbReference type="SAM" id="Phobius"/>
    </source>
</evidence>
<gene>
    <name evidence="2" type="ORF">DRF57_11905</name>
</gene>
<keyword evidence="1" id="KW-0472">Membrane</keyword>
<name>A0ABX9IJV9_9FLAO</name>
<keyword evidence="1" id="KW-1133">Transmembrane helix</keyword>
<protein>
    <submittedName>
        <fullName evidence="2">Uncharacterized protein</fullName>
    </submittedName>
</protein>
<feature type="transmembrane region" description="Helical" evidence="1">
    <location>
        <begin position="43"/>
        <end position="62"/>
    </location>
</feature>
<proteinExistence type="predicted"/>
<keyword evidence="3" id="KW-1185">Reference proteome</keyword>
<accession>A0ABX9IJV9</accession>
<evidence type="ECO:0000313" key="2">
    <source>
        <dbReference type="EMBL" id="REC75048.1"/>
    </source>
</evidence>
<evidence type="ECO:0000313" key="3">
    <source>
        <dbReference type="Proteomes" id="UP000256491"/>
    </source>
</evidence>
<dbReference type="EMBL" id="QNUF01000012">
    <property type="protein sequence ID" value="REC75048.1"/>
    <property type="molecule type" value="Genomic_DNA"/>
</dbReference>
<organism evidence="2 3">
    <name type="scientific">Chryseobacterium rhizosphaerae</name>
    <dbReference type="NCBI Taxonomy" id="395937"/>
    <lineage>
        <taxon>Bacteria</taxon>
        <taxon>Pseudomonadati</taxon>
        <taxon>Bacteroidota</taxon>
        <taxon>Flavobacteriia</taxon>
        <taxon>Flavobacteriales</taxon>
        <taxon>Weeksellaceae</taxon>
        <taxon>Chryseobacterium group</taxon>
        <taxon>Chryseobacterium</taxon>
    </lineage>
</organism>
<comment type="caution">
    <text evidence="2">The sequence shown here is derived from an EMBL/GenBank/DDBJ whole genome shotgun (WGS) entry which is preliminary data.</text>
</comment>
<feature type="transmembrane region" description="Helical" evidence="1">
    <location>
        <begin position="69"/>
        <end position="86"/>
    </location>
</feature>
<sequence length="93" mass="11449">MKIPVKHILFRLIILLIPYLGFYFMFAESGFNGQTYDLDELPLYLFFALFGYVFVEIFYWKYKKYKNKLIANICLIVFFTLLYFILPHRRYFN</sequence>
<reference evidence="2 3" key="1">
    <citation type="journal article" date="2010" name="Syst. Appl. Microbiol.">
        <title>Four new species of Chryseobacterium from the rhizosphere of coastal sand dune plants, Chryseobacterium elymi sp. nov., Chryseobacterium hagamense sp. nov., Chryseobacterium lathyri sp. nov. and Chryseobacterium rhizosphaerae sp. nov.</title>
        <authorList>
            <person name="Cho S.H."/>
            <person name="Lee K.S."/>
            <person name="Shin D.S."/>
            <person name="Han J.H."/>
            <person name="Park K.S."/>
            <person name="Lee C.H."/>
            <person name="Park K.H."/>
            <person name="Kim S.B."/>
        </authorList>
    </citation>
    <scope>NUCLEOTIDE SEQUENCE [LARGE SCALE GENOMIC DNA]</scope>
    <source>
        <strain evidence="2 3">KCTC 22548</strain>
    </source>
</reference>
<dbReference type="Proteomes" id="UP000256491">
    <property type="component" value="Unassembled WGS sequence"/>
</dbReference>
<feature type="transmembrane region" description="Helical" evidence="1">
    <location>
        <begin position="12"/>
        <end position="31"/>
    </location>
</feature>